<reference evidence="7" key="1">
    <citation type="submission" date="2016-06" db="UniProtKB">
        <authorList>
            <consortium name="WormBaseParasite"/>
        </authorList>
    </citation>
    <scope>IDENTIFICATION</scope>
</reference>
<feature type="domain" description="ABC transporter family G" evidence="6">
    <location>
        <begin position="123"/>
        <end position="181"/>
    </location>
</feature>
<dbReference type="PANTHER" id="PTHR48041:SF131">
    <property type="entry name" value="ABC TRANSPORTER DOMAIN-CONTAINING PROTEIN"/>
    <property type="match status" value="1"/>
</dbReference>
<evidence type="ECO:0000256" key="2">
    <source>
        <dbReference type="ARBA" id="ARBA00022448"/>
    </source>
</evidence>
<dbReference type="SUPFAM" id="SSF53795">
    <property type="entry name" value="PEP carboxykinase-like"/>
    <property type="match status" value="1"/>
</dbReference>
<dbReference type="SUPFAM" id="SSF52540">
    <property type="entry name" value="P-loop containing nucleoside triphosphate hydrolases"/>
    <property type="match status" value="1"/>
</dbReference>
<dbReference type="Pfam" id="PF19055">
    <property type="entry name" value="ABC2_membrane_7"/>
    <property type="match status" value="1"/>
</dbReference>
<dbReference type="InterPro" id="IPR043926">
    <property type="entry name" value="ABCG_dom"/>
</dbReference>
<sequence>LKVLADLDLKHCVSSRIASSGHGKGITSGEAKRLAFATEILTNPSLLFADEPTTGIDSYMAYHVVKVLENLSSISGKTIICTIHQPASDIFEMFDRVLFLANGRVAFLGSSNFTGKTIICTIHQPASDIFEMFDRVLFLANGRVAFLGAPAEAIKFFGAVGYPIPRHTNPADFFIQTLSIVPGNEEKCTERATKIADAVRYKKCFL</sequence>
<dbReference type="GO" id="GO:0140359">
    <property type="term" value="F:ABC-type transporter activity"/>
    <property type="evidence" value="ECO:0007669"/>
    <property type="project" value="InterPro"/>
</dbReference>
<organism evidence="7">
    <name type="scientific">Gongylonema pulchrum</name>
    <dbReference type="NCBI Taxonomy" id="637853"/>
    <lineage>
        <taxon>Eukaryota</taxon>
        <taxon>Metazoa</taxon>
        <taxon>Ecdysozoa</taxon>
        <taxon>Nematoda</taxon>
        <taxon>Chromadorea</taxon>
        <taxon>Rhabditida</taxon>
        <taxon>Spirurina</taxon>
        <taxon>Spiruromorpha</taxon>
        <taxon>Spiruroidea</taxon>
        <taxon>Gongylonematidae</taxon>
        <taxon>Gongylonema</taxon>
    </lineage>
</organism>
<keyword evidence="4" id="KW-1133">Transmembrane helix</keyword>
<keyword evidence="2" id="KW-0813">Transport</keyword>
<dbReference type="InterPro" id="IPR027417">
    <property type="entry name" value="P-loop_NTPase"/>
</dbReference>
<evidence type="ECO:0000256" key="1">
    <source>
        <dbReference type="ARBA" id="ARBA00004141"/>
    </source>
</evidence>
<protein>
    <submittedName>
        <fullName evidence="7">ABC2_membrane_7 domain-containing protein</fullName>
    </submittedName>
</protein>
<proteinExistence type="predicted"/>
<evidence type="ECO:0000256" key="4">
    <source>
        <dbReference type="ARBA" id="ARBA00022989"/>
    </source>
</evidence>
<dbReference type="PANTHER" id="PTHR48041">
    <property type="entry name" value="ABC TRANSPORTER G FAMILY MEMBER 28"/>
    <property type="match status" value="1"/>
</dbReference>
<dbReference type="WBParaSite" id="GPUH_0002573401-mRNA-1">
    <property type="protein sequence ID" value="GPUH_0002573401-mRNA-1"/>
    <property type="gene ID" value="GPUH_0002573401"/>
</dbReference>
<accession>A0A183EXL3</accession>
<evidence type="ECO:0000256" key="5">
    <source>
        <dbReference type="ARBA" id="ARBA00023136"/>
    </source>
</evidence>
<dbReference type="InterPro" id="IPR050352">
    <property type="entry name" value="ABCG_transporters"/>
</dbReference>
<name>A0A183EXL3_9BILA</name>
<keyword evidence="5" id="KW-0472">Membrane</keyword>
<dbReference type="AlphaFoldDB" id="A0A183EXL3"/>
<comment type="subcellular location">
    <subcellularLocation>
        <location evidence="1">Membrane</location>
        <topology evidence="1">Multi-pass membrane protein</topology>
    </subcellularLocation>
</comment>
<evidence type="ECO:0000256" key="3">
    <source>
        <dbReference type="ARBA" id="ARBA00022692"/>
    </source>
</evidence>
<evidence type="ECO:0000313" key="7">
    <source>
        <dbReference type="WBParaSite" id="GPUH_0002573401-mRNA-1"/>
    </source>
</evidence>
<dbReference type="Gene3D" id="3.40.50.300">
    <property type="entry name" value="P-loop containing nucleotide triphosphate hydrolases"/>
    <property type="match status" value="2"/>
</dbReference>
<evidence type="ECO:0000259" key="6">
    <source>
        <dbReference type="Pfam" id="PF19055"/>
    </source>
</evidence>
<keyword evidence="3" id="KW-0812">Transmembrane</keyword>
<dbReference type="GO" id="GO:0005886">
    <property type="term" value="C:plasma membrane"/>
    <property type="evidence" value="ECO:0007669"/>
    <property type="project" value="TreeGrafter"/>
</dbReference>